<accession>A0A255ZW00</accession>
<evidence type="ECO:0000313" key="1">
    <source>
        <dbReference type="EMBL" id="OYQ45572.1"/>
    </source>
</evidence>
<sequence length="222" mass="25385">MNARDFYRKYDVELIPAALADLTLGKCVWDGGWFDKPSFERKGMPNYIFNAFVAEDLISLDECDEYLERFRTLPRIEAAFSQESVELETDDAIQLGIPQLAKLDAKLDMVKNARFSVLEATGKSIPNRDRIIIDRLLDQLKAKNWDKYRTGLRRAYMITELYYGAVEITIDQKWEAALDANIAATPGEQAVKLKVGKSVSYTFPSGNVPFGMRMERIKFFNS</sequence>
<reference evidence="1 2" key="1">
    <citation type="submission" date="2017-07" db="EMBL/GenBank/DDBJ databases">
        <title>Flavobacterium cyanobacteriorum sp. nov., isolated from cyanobacterial aggregates in a eutrophic lake.</title>
        <authorList>
            <person name="Cai H."/>
        </authorList>
    </citation>
    <scope>NUCLEOTIDE SEQUENCE [LARGE SCALE GENOMIC DNA]</scope>
    <source>
        <strain evidence="1 2">TH167</strain>
    </source>
</reference>
<protein>
    <submittedName>
        <fullName evidence="1">Uncharacterized protein</fullName>
    </submittedName>
</protein>
<proteinExistence type="predicted"/>
<gene>
    <name evidence="1" type="ORF">CHX27_05785</name>
</gene>
<name>A0A255ZW00_9FLAO</name>
<dbReference type="RefSeq" id="WP_094485815.1">
    <property type="nucleotide sequence ID" value="NZ_NOXX01000179.1"/>
</dbReference>
<dbReference type="AlphaFoldDB" id="A0A255ZW00"/>
<dbReference type="EMBL" id="NOXX01000179">
    <property type="protein sequence ID" value="OYQ45572.1"/>
    <property type="molecule type" value="Genomic_DNA"/>
</dbReference>
<comment type="caution">
    <text evidence="1">The sequence shown here is derived from an EMBL/GenBank/DDBJ whole genome shotgun (WGS) entry which is preliminary data.</text>
</comment>
<keyword evidence="2" id="KW-1185">Reference proteome</keyword>
<dbReference type="OrthoDB" id="1438662at2"/>
<evidence type="ECO:0000313" key="2">
    <source>
        <dbReference type="Proteomes" id="UP000216035"/>
    </source>
</evidence>
<organism evidence="1 2">
    <name type="scientific">Flavobacterium aurantiibacter</name>
    <dbReference type="NCBI Taxonomy" id="2023067"/>
    <lineage>
        <taxon>Bacteria</taxon>
        <taxon>Pseudomonadati</taxon>
        <taxon>Bacteroidota</taxon>
        <taxon>Flavobacteriia</taxon>
        <taxon>Flavobacteriales</taxon>
        <taxon>Flavobacteriaceae</taxon>
        <taxon>Flavobacterium</taxon>
    </lineage>
</organism>
<dbReference type="Proteomes" id="UP000216035">
    <property type="component" value="Unassembled WGS sequence"/>
</dbReference>